<dbReference type="PROSITE" id="PS50977">
    <property type="entry name" value="HTH_TETR_2"/>
    <property type="match status" value="1"/>
</dbReference>
<keyword evidence="2 4" id="KW-0238">DNA-binding</keyword>
<dbReference type="Pfam" id="PF00440">
    <property type="entry name" value="TetR_N"/>
    <property type="match status" value="1"/>
</dbReference>
<dbReference type="Gene3D" id="1.10.357.10">
    <property type="entry name" value="Tetracycline Repressor, domain 2"/>
    <property type="match status" value="1"/>
</dbReference>
<dbReference type="AlphaFoldDB" id="A0A239GC67"/>
<evidence type="ECO:0000256" key="2">
    <source>
        <dbReference type="ARBA" id="ARBA00023125"/>
    </source>
</evidence>
<name>A0A239GC67_9ACTN</name>
<evidence type="ECO:0000256" key="1">
    <source>
        <dbReference type="ARBA" id="ARBA00023015"/>
    </source>
</evidence>
<accession>A0A239GC67</accession>
<gene>
    <name evidence="6" type="ORF">SAMN06893096_106123</name>
</gene>
<dbReference type="Proteomes" id="UP000198373">
    <property type="component" value="Unassembled WGS sequence"/>
</dbReference>
<evidence type="ECO:0000313" key="6">
    <source>
        <dbReference type="EMBL" id="SNS66661.1"/>
    </source>
</evidence>
<dbReference type="InterPro" id="IPR009057">
    <property type="entry name" value="Homeodomain-like_sf"/>
</dbReference>
<evidence type="ECO:0000256" key="4">
    <source>
        <dbReference type="PROSITE-ProRule" id="PRU00335"/>
    </source>
</evidence>
<dbReference type="PRINTS" id="PR00455">
    <property type="entry name" value="HTHTETR"/>
</dbReference>
<dbReference type="InterPro" id="IPR050109">
    <property type="entry name" value="HTH-type_TetR-like_transc_reg"/>
</dbReference>
<feature type="DNA-binding region" description="H-T-H motif" evidence="4">
    <location>
        <begin position="29"/>
        <end position="48"/>
    </location>
</feature>
<evidence type="ECO:0000256" key="3">
    <source>
        <dbReference type="ARBA" id="ARBA00023163"/>
    </source>
</evidence>
<reference evidence="7" key="1">
    <citation type="submission" date="2017-06" db="EMBL/GenBank/DDBJ databases">
        <authorList>
            <person name="Varghese N."/>
            <person name="Submissions S."/>
        </authorList>
    </citation>
    <scope>NUCLEOTIDE SEQUENCE [LARGE SCALE GENOMIC DNA]</scope>
    <source>
        <strain evidence="7">DSM 46839</strain>
    </source>
</reference>
<dbReference type="Pfam" id="PF17754">
    <property type="entry name" value="TetR_C_14"/>
    <property type="match status" value="1"/>
</dbReference>
<dbReference type="InterPro" id="IPR041347">
    <property type="entry name" value="MftR_C"/>
</dbReference>
<dbReference type="OrthoDB" id="956698at2"/>
<dbReference type="GO" id="GO:0003700">
    <property type="term" value="F:DNA-binding transcription factor activity"/>
    <property type="evidence" value="ECO:0007669"/>
    <property type="project" value="TreeGrafter"/>
</dbReference>
<keyword evidence="7" id="KW-1185">Reference proteome</keyword>
<dbReference type="PROSITE" id="PS01081">
    <property type="entry name" value="HTH_TETR_1"/>
    <property type="match status" value="1"/>
</dbReference>
<evidence type="ECO:0000313" key="7">
    <source>
        <dbReference type="Proteomes" id="UP000198373"/>
    </source>
</evidence>
<dbReference type="GO" id="GO:0000976">
    <property type="term" value="F:transcription cis-regulatory region binding"/>
    <property type="evidence" value="ECO:0007669"/>
    <property type="project" value="TreeGrafter"/>
</dbReference>
<organism evidence="6 7">
    <name type="scientific">Geodermatophilus pulveris</name>
    <dbReference type="NCBI Taxonomy" id="1564159"/>
    <lineage>
        <taxon>Bacteria</taxon>
        <taxon>Bacillati</taxon>
        <taxon>Actinomycetota</taxon>
        <taxon>Actinomycetes</taxon>
        <taxon>Geodermatophilales</taxon>
        <taxon>Geodermatophilaceae</taxon>
        <taxon>Geodermatophilus</taxon>
    </lineage>
</organism>
<feature type="domain" description="HTH tetR-type" evidence="5">
    <location>
        <begin position="6"/>
        <end position="66"/>
    </location>
</feature>
<dbReference type="InterPro" id="IPR001647">
    <property type="entry name" value="HTH_TetR"/>
</dbReference>
<dbReference type="EMBL" id="FZOO01000006">
    <property type="protein sequence ID" value="SNS66661.1"/>
    <property type="molecule type" value="Genomic_DNA"/>
</dbReference>
<sequence>MARWQEDTRGRLQRAAVTLFAAHGYAATTTEQIAGAAGVTQRTLFRHFRDKEEVLFAEDDTLLEALVQGARAAPEGAAPVVVLGAALGSLADRLQDGRDDQRTRAEVVASDPALVGRDLAKQARWVEAVADVLAARGLPAARARALAGAGAAAFRAAYHGWLHGSARPGLRRRVEDALGALAEDLAG</sequence>
<dbReference type="InterPro" id="IPR023772">
    <property type="entry name" value="DNA-bd_HTH_TetR-type_CS"/>
</dbReference>
<keyword evidence="3" id="KW-0804">Transcription</keyword>
<dbReference type="PANTHER" id="PTHR30055">
    <property type="entry name" value="HTH-TYPE TRANSCRIPTIONAL REGULATOR RUTR"/>
    <property type="match status" value="1"/>
</dbReference>
<keyword evidence="1" id="KW-0805">Transcription regulation</keyword>
<evidence type="ECO:0000259" key="5">
    <source>
        <dbReference type="PROSITE" id="PS50977"/>
    </source>
</evidence>
<dbReference type="RefSeq" id="WP_089306141.1">
    <property type="nucleotide sequence ID" value="NZ_FZOO01000006.1"/>
</dbReference>
<protein>
    <submittedName>
        <fullName evidence="6">Transcriptional regulator, TetR family</fullName>
    </submittedName>
</protein>
<dbReference type="PANTHER" id="PTHR30055:SF238">
    <property type="entry name" value="MYCOFACTOCIN BIOSYNTHESIS TRANSCRIPTIONAL REGULATOR MFTR-RELATED"/>
    <property type="match status" value="1"/>
</dbReference>
<proteinExistence type="predicted"/>
<dbReference type="SUPFAM" id="SSF46689">
    <property type="entry name" value="Homeodomain-like"/>
    <property type="match status" value="1"/>
</dbReference>